<dbReference type="CDD" id="cd07732">
    <property type="entry name" value="metallo-hydrolase-like_MBL-fold"/>
    <property type="match status" value="1"/>
</dbReference>
<keyword evidence="1" id="KW-0269">Exonuclease</keyword>
<dbReference type="PANTHER" id="PTHR43694">
    <property type="entry name" value="RIBONUCLEASE J"/>
    <property type="match status" value="1"/>
</dbReference>
<evidence type="ECO:0000313" key="5">
    <source>
        <dbReference type="Proteomes" id="UP000681594"/>
    </source>
</evidence>
<evidence type="ECO:0000256" key="2">
    <source>
        <dbReference type="ARBA" id="ARBA00022884"/>
    </source>
</evidence>
<keyword evidence="5" id="KW-1185">Reference proteome</keyword>
<evidence type="ECO:0000259" key="3">
    <source>
        <dbReference type="SMART" id="SM00849"/>
    </source>
</evidence>
<dbReference type="EMBL" id="JAGIZB010000036">
    <property type="protein sequence ID" value="MBP0447451.1"/>
    <property type="molecule type" value="Genomic_DNA"/>
</dbReference>
<reference evidence="4 5" key="1">
    <citation type="submission" date="2021-03" db="EMBL/GenBank/DDBJ databases">
        <authorList>
            <person name="So Y."/>
        </authorList>
    </citation>
    <scope>NUCLEOTIDE SEQUENCE [LARGE SCALE GENOMIC DNA]</scope>
    <source>
        <strain evidence="4 5">SSH11</strain>
    </source>
</reference>
<comment type="caution">
    <text evidence="4">The sequence shown here is derived from an EMBL/GenBank/DDBJ whole genome shotgun (WGS) entry which is preliminary data.</text>
</comment>
<dbReference type="InterPro" id="IPR036866">
    <property type="entry name" value="RibonucZ/Hydroxyglut_hydro"/>
</dbReference>
<organism evidence="4 5">
    <name type="scientific">Pararoseomonas baculiformis</name>
    <dbReference type="NCBI Taxonomy" id="2820812"/>
    <lineage>
        <taxon>Bacteria</taxon>
        <taxon>Pseudomonadati</taxon>
        <taxon>Pseudomonadota</taxon>
        <taxon>Alphaproteobacteria</taxon>
        <taxon>Acetobacterales</taxon>
        <taxon>Acetobacteraceae</taxon>
        <taxon>Pararoseomonas</taxon>
    </lineage>
</organism>
<keyword evidence="1" id="KW-0378">Hydrolase</keyword>
<accession>A0ABS4AKB3</accession>
<dbReference type="Gene3D" id="3.40.50.10710">
    <property type="entry name" value="Metallo-hydrolase/oxidoreductase"/>
    <property type="match status" value="1"/>
</dbReference>
<evidence type="ECO:0000313" key="4">
    <source>
        <dbReference type="EMBL" id="MBP0447451.1"/>
    </source>
</evidence>
<name>A0ABS4AKB3_9PROT</name>
<dbReference type="RefSeq" id="WP_209381719.1">
    <property type="nucleotide sequence ID" value="NZ_JAGIZB010000036.1"/>
</dbReference>
<dbReference type="SUPFAM" id="SSF56281">
    <property type="entry name" value="Metallo-hydrolase/oxidoreductase"/>
    <property type="match status" value="1"/>
</dbReference>
<proteinExistence type="predicted"/>
<dbReference type="InterPro" id="IPR001279">
    <property type="entry name" value="Metallo-B-lactamas"/>
</dbReference>
<evidence type="ECO:0000256" key="1">
    <source>
        <dbReference type="ARBA" id="ARBA00022839"/>
    </source>
</evidence>
<protein>
    <recommendedName>
        <fullName evidence="3">Metallo-beta-lactamase domain-containing protein</fullName>
    </recommendedName>
</protein>
<gene>
    <name evidence="4" type="ORF">J8J14_22070</name>
</gene>
<dbReference type="Gene3D" id="3.60.15.10">
    <property type="entry name" value="Ribonuclease Z/Hydroxyacylglutathione hydrolase-like"/>
    <property type="match status" value="1"/>
</dbReference>
<keyword evidence="2" id="KW-0694">RNA-binding</keyword>
<dbReference type="Pfam" id="PF12706">
    <property type="entry name" value="Lactamase_B_2"/>
    <property type="match status" value="1"/>
</dbReference>
<dbReference type="PANTHER" id="PTHR43694:SF1">
    <property type="entry name" value="RIBONUCLEASE J"/>
    <property type="match status" value="1"/>
</dbReference>
<keyword evidence="1" id="KW-0540">Nuclease</keyword>
<feature type="domain" description="Metallo-beta-lactamase" evidence="3">
    <location>
        <begin position="33"/>
        <end position="222"/>
    </location>
</feature>
<dbReference type="SMART" id="SM00849">
    <property type="entry name" value="Lactamase_B"/>
    <property type="match status" value="1"/>
</dbReference>
<dbReference type="InterPro" id="IPR042173">
    <property type="entry name" value="RNase_J_2"/>
</dbReference>
<dbReference type="Proteomes" id="UP000681594">
    <property type="component" value="Unassembled WGS sequence"/>
</dbReference>
<sequence>MSGAAAGAAPLPATAAAPGAFRACVHRGTRQIGGTCVELSCGGARLLLDLGMPLDADPAGDPADFLPAVPGLREAAPDLLGLVLTHGHADHWGLAPHAAAPLPTAMGAATRRMLHAAAPFVPRPVPFSAEAELPELSDRRPVRIGPFTVTPFLVDHSAYDAYALLVEAGGRRLFYSGDLRGHGRKGALFERLLRDPPRGVHAMLMEGSSLGRLDPEARFPTEEQVELLLAERMRAPGLVAVCASAQNVDRVVSLYRACRRTGRVLVLDLYAAEVLAATGNPRVPRAGWDGVAIYVPEYQRRHVARRALFGLIDPYRPHRIFPEHLARLAPRAAMLLRPAMLPDVDALGTAWDGARAIWSQWDGYLRDGAGGRLAAELERRGVPLEVVHTSGHASIADLRRLARAVAPGALVPVHSFEGDRFAALFGPGVVRRADGEWWEV</sequence>